<accession>A0A075GRH9</accession>
<dbReference type="Pfam" id="PF08870">
    <property type="entry name" value="DndE"/>
    <property type="match status" value="1"/>
</dbReference>
<dbReference type="InterPro" id="IPR014969">
    <property type="entry name" value="DNA_S_DndE"/>
</dbReference>
<protein>
    <submittedName>
        <fullName evidence="1">DNA sulfur modification protein DndE</fullName>
    </submittedName>
</protein>
<dbReference type="AlphaFoldDB" id="A0A075GRH9"/>
<reference evidence="1" key="1">
    <citation type="journal article" date="2014" name="Genome Biol. Evol.">
        <title>Pangenome evidence for extensive interdomain horizontal transfer affecting lineage core and shell genes in uncultured planktonic thaumarchaeota and euryarchaeota.</title>
        <authorList>
            <person name="Deschamps P."/>
            <person name="Zivanovic Y."/>
            <person name="Moreira D."/>
            <person name="Rodriguez-Valera F."/>
            <person name="Lopez-Garcia P."/>
        </authorList>
    </citation>
    <scope>NUCLEOTIDE SEQUENCE</scope>
</reference>
<dbReference type="EMBL" id="KF900746">
    <property type="protein sequence ID" value="AIF05630.1"/>
    <property type="molecule type" value="Genomic_DNA"/>
</dbReference>
<dbReference type="InterPro" id="IPR038472">
    <property type="entry name" value="DndE_sf"/>
</dbReference>
<dbReference type="Gene3D" id="1.10.1220.160">
    <property type="entry name" value="DNA sulphur modification protein DndE"/>
    <property type="match status" value="1"/>
</dbReference>
<organism evidence="1">
    <name type="scientific">uncultured marine thaumarchaeote KM3_186_C08</name>
    <dbReference type="NCBI Taxonomy" id="1456070"/>
    <lineage>
        <taxon>Archaea</taxon>
        <taxon>Nitrososphaerota</taxon>
        <taxon>environmental samples</taxon>
    </lineage>
</organism>
<evidence type="ECO:0000313" key="1">
    <source>
        <dbReference type="EMBL" id="AIF05630.1"/>
    </source>
</evidence>
<name>A0A075GRH9_9ARCH</name>
<sequence length="126" mass="14416">MKFNLITVSTRSTNILSTLRTKTGLTPNISARFAICMSLKDRSVPNPDEFNKGGSKLEPDVLFGKHEQIYLALMLNRLKVDRLDPELYLNEMTRAHLNRGVIALLPRINDLSNFYELVKEERHDGD</sequence>
<proteinExistence type="predicted"/>